<protein>
    <submittedName>
        <fullName evidence="17">Penicillin-binding protein 2</fullName>
    </submittedName>
</protein>
<evidence type="ECO:0000313" key="17">
    <source>
        <dbReference type="EMBL" id="SNC71698.1"/>
    </source>
</evidence>
<dbReference type="Proteomes" id="UP000198122">
    <property type="component" value="Unassembled WGS sequence"/>
</dbReference>
<evidence type="ECO:0000256" key="13">
    <source>
        <dbReference type="ARBA" id="ARBA00023316"/>
    </source>
</evidence>
<organism evidence="17 18">
    <name type="scientific">Kytococcus aerolatus</name>
    <dbReference type="NCBI Taxonomy" id="592308"/>
    <lineage>
        <taxon>Bacteria</taxon>
        <taxon>Bacillati</taxon>
        <taxon>Actinomycetota</taxon>
        <taxon>Actinomycetes</taxon>
        <taxon>Micrococcales</taxon>
        <taxon>Kytococcaceae</taxon>
        <taxon>Kytococcus</taxon>
    </lineage>
</organism>
<dbReference type="GO" id="GO:0008360">
    <property type="term" value="P:regulation of cell shape"/>
    <property type="evidence" value="ECO:0007669"/>
    <property type="project" value="UniProtKB-KW"/>
</dbReference>
<evidence type="ECO:0000259" key="16">
    <source>
        <dbReference type="Pfam" id="PF03717"/>
    </source>
</evidence>
<dbReference type="GO" id="GO:0009252">
    <property type="term" value="P:peptidoglycan biosynthetic process"/>
    <property type="evidence" value="ECO:0007669"/>
    <property type="project" value="UniProtKB-KW"/>
</dbReference>
<evidence type="ECO:0000256" key="14">
    <source>
        <dbReference type="SAM" id="MobiDB-lite"/>
    </source>
</evidence>
<dbReference type="Gene3D" id="3.90.1310.10">
    <property type="entry name" value="Penicillin-binding protein 2a (Domain 2)"/>
    <property type="match status" value="1"/>
</dbReference>
<evidence type="ECO:0000256" key="9">
    <source>
        <dbReference type="ARBA" id="ARBA00022960"/>
    </source>
</evidence>
<dbReference type="EMBL" id="FYEZ01000002">
    <property type="protein sequence ID" value="SNC71698.1"/>
    <property type="molecule type" value="Genomic_DNA"/>
</dbReference>
<dbReference type="PANTHER" id="PTHR30627:SF2">
    <property type="entry name" value="PEPTIDOGLYCAN D,D-TRANSPEPTIDASE MRDA"/>
    <property type="match status" value="1"/>
</dbReference>
<dbReference type="GO" id="GO:0071555">
    <property type="term" value="P:cell wall organization"/>
    <property type="evidence" value="ECO:0007669"/>
    <property type="project" value="UniProtKB-KW"/>
</dbReference>
<dbReference type="InterPro" id="IPR036138">
    <property type="entry name" value="PBP_dimer_sf"/>
</dbReference>
<evidence type="ECO:0000256" key="5">
    <source>
        <dbReference type="ARBA" id="ARBA00022519"/>
    </source>
</evidence>
<keyword evidence="7" id="KW-0812">Transmembrane</keyword>
<evidence type="ECO:0000256" key="11">
    <source>
        <dbReference type="ARBA" id="ARBA00022989"/>
    </source>
</evidence>
<dbReference type="GO" id="GO:0006508">
    <property type="term" value="P:proteolysis"/>
    <property type="evidence" value="ECO:0007669"/>
    <property type="project" value="UniProtKB-KW"/>
</dbReference>
<comment type="subcellular location">
    <subcellularLocation>
        <location evidence="2">Cell membrane</location>
    </subcellularLocation>
    <subcellularLocation>
        <location evidence="1">Membrane</location>
        <topology evidence="1">Single-pass membrane protein</topology>
    </subcellularLocation>
</comment>
<dbReference type="GO" id="GO:0009002">
    <property type="term" value="F:serine-type D-Ala-D-Ala carboxypeptidase activity"/>
    <property type="evidence" value="ECO:0007669"/>
    <property type="project" value="InterPro"/>
</dbReference>
<dbReference type="InterPro" id="IPR017790">
    <property type="entry name" value="Penicillin-binding_protein_2"/>
</dbReference>
<feature type="region of interest" description="Disordered" evidence="14">
    <location>
        <begin position="675"/>
        <end position="748"/>
    </location>
</feature>
<keyword evidence="10" id="KW-0573">Peptidoglycan synthesis</keyword>
<dbReference type="SUPFAM" id="SSF56601">
    <property type="entry name" value="beta-lactamase/transpeptidase-like"/>
    <property type="match status" value="1"/>
</dbReference>
<reference evidence="17 18" key="1">
    <citation type="submission" date="2017-06" db="EMBL/GenBank/DDBJ databases">
        <authorList>
            <person name="Kim H.J."/>
            <person name="Triplett B.A."/>
        </authorList>
    </citation>
    <scope>NUCLEOTIDE SEQUENCE [LARGE SCALE GENOMIC DNA]</scope>
    <source>
        <strain evidence="17 18">DSM 22179</strain>
    </source>
</reference>
<evidence type="ECO:0000256" key="7">
    <source>
        <dbReference type="ARBA" id="ARBA00022692"/>
    </source>
</evidence>
<dbReference type="InterPro" id="IPR012338">
    <property type="entry name" value="Beta-lactam/transpept-like"/>
</dbReference>
<feature type="domain" description="Penicillin-binding protein transpeptidase" evidence="15">
    <location>
        <begin position="295"/>
        <end position="666"/>
    </location>
</feature>
<dbReference type="Pfam" id="PF03717">
    <property type="entry name" value="PBP_dimer"/>
    <property type="match status" value="1"/>
</dbReference>
<keyword evidence="9" id="KW-0133">Cell shape</keyword>
<evidence type="ECO:0000256" key="6">
    <source>
        <dbReference type="ARBA" id="ARBA00022670"/>
    </source>
</evidence>
<evidence type="ECO:0000256" key="12">
    <source>
        <dbReference type="ARBA" id="ARBA00023136"/>
    </source>
</evidence>
<dbReference type="GO" id="GO:0005886">
    <property type="term" value="C:plasma membrane"/>
    <property type="evidence" value="ECO:0007669"/>
    <property type="project" value="UniProtKB-SubCell"/>
</dbReference>
<dbReference type="PROSITE" id="PS51257">
    <property type="entry name" value="PROKAR_LIPOPROTEIN"/>
    <property type="match status" value="1"/>
</dbReference>
<evidence type="ECO:0000256" key="1">
    <source>
        <dbReference type="ARBA" id="ARBA00004167"/>
    </source>
</evidence>
<dbReference type="InterPro" id="IPR050515">
    <property type="entry name" value="Beta-lactam/transpept"/>
</dbReference>
<evidence type="ECO:0000313" key="18">
    <source>
        <dbReference type="Proteomes" id="UP000198122"/>
    </source>
</evidence>
<keyword evidence="11" id="KW-1133">Transmembrane helix</keyword>
<keyword evidence="8" id="KW-0378">Hydrolase</keyword>
<evidence type="ECO:0000256" key="3">
    <source>
        <dbReference type="ARBA" id="ARBA00007171"/>
    </source>
</evidence>
<dbReference type="SUPFAM" id="SSF56519">
    <property type="entry name" value="Penicillin binding protein dimerisation domain"/>
    <property type="match status" value="1"/>
</dbReference>
<feature type="domain" description="Penicillin-binding protein dimerisation" evidence="16">
    <location>
        <begin position="54"/>
        <end position="240"/>
    </location>
</feature>
<evidence type="ECO:0000256" key="4">
    <source>
        <dbReference type="ARBA" id="ARBA00022475"/>
    </source>
</evidence>
<keyword evidence="13" id="KW-0961">Cell wall biogenesis/degradation</keyword>
<dbReference type="GO" id="GO:0071972">
    <property type="term" value="F:peptidoglycan L,D-transpeptidase activity"/>
    <property type="evidence" value="ECO:0007669"/>
    <property type="project" value="TreeGrafter"/>
</dbReference>
<evidence type="ECO:0000256" key="8">
    <source>
        <dbReference type="ARBA" id="ARBA00022801"/>
    </source>
</evidence>
<sequence>MRQLATARRRTVVMVVLVLVACLVLVGRMAQMTVLDHDRYQNAAETTNTREITTSATRGRILAADGTPFVRNVAHATVTVDPQVLREEEDEGRGIVEAVAREVGGDEKEMWARTRTCGADDAPRPPKCNSGAAYQPIVIAENVDPGRLLPILERPEDYPGVAVTNESERGWPKPEGALAAQVLGYLTRVSREDMEQRDELLPTELVGRDGLEAEYDEVLRGRYGKTTVAVTPSGKFLREVKHTEPVAGKDVRTHIDPTVQKTAEDALAQASEIARENNEVDDPSDPEVKGAARTGAAVVMNAETGAVVAAASNPGYNPEVWSGGVSAKQLETLTDEGQGVPLTNKLIQSVWPPASTFKAISMPVAFTQGLDPDVKYSCPARVKVGDRYFRNFESKAHGDLTLQQIMEISCDTAFYRWSFRTWRALGGLEAKDVQDPYADIARGFGLGSKTGVDLPNESAGRIPDRDWKLNYWQSTKDAACERAEKNEYPEAKSAKRKKELRGYDEEHCLRGYQYRGGDAVNFSIGQGDVSTTPLQMAVVYAAIANGGNTIEPRIAAEALNQDGSVAERYSTKVRNRVELEPDDLKIVREGLESVVSRGTAAWAFRDWDNDRYPLAGKTGTAEVDGESSTSWFVSYDAGKDSKYVVLVVMGDSGTGSEYAAPVSASIWQALKREGKLTPHRPGDPLSSQDSERDVKAATQRAKKAGAKVVTVEDVTKESLVGEVDPEYSSPDTQGKKDSGRGSGRSSGG</sequence>
<comment type="similarity">
    <text evidence="3">Belongs to the transpeptidase family.</text>
</comment>
<evidence type="ECO:0000256" key="2">
    <source>
        <dbReference type="ARBA" id="ARBA00004236"/>
    </source>
</evidence>
<keyword evidence="4" id="KW-1003">Cell membrane</keyword>
<keyword evidence="5" id="KW-0997">Cell inner membrane</keyword>
<dbReference type="Pfam" id="PF00905">
    <property type="entry name" value="Transpeptidase"/>
    <property type="match status" value="1"/>
</dbReference>
<dbReference type="InterPro" id="IPR001460">
    <property type="entry name" value="PCN-bd_Tpept"/>
</dbReference>
<gene>
    <name evidence="17" type="ORF">SAMN05445756_1587</name>
</gene>
<dbReference type="Gene3D" id="3.40.710.10">
    <property type="entry name" value="DD-peptidase/beta-lactamase superfamily"/>
    <property type="match status" value="1"/>
</dbReference>
<name>A0A212U0D1_9MICO</name>
<accession>A0A212U0D1</accession>
<dbReference type="GO" id="GO:0008658">
    <property type="term" value="F:penicillin binding"/>
    <property type="evidence" value="ECO:0007669"/>
    <property type="project" value="InterPro"/>
</dbReference>
<proteinExistence type="inferred from homology"/>
<dbReference type="InterPro" id="IPR005311">
    <property type="entry name" value="PBP_dimer"/>
</dbReference>
<dbReference type="PANTHER" id="PTHR30627">
    <property type="entry name" value="PEPTIDOGLYCAN D,D-TRANSPEPTIDASE"/>
    <property type="match status" value="1"/>
</dbReference>
<dbReference type="AlphaFoldDB" id="A0A212U0D1"/>
<keyword evidence="18" id="KW-1185">Reference proteome</keyword>
<keyword evidence="12" id="KW-0472">Membrane</keyword>
<evidence type="ECO:0000259" key="15">
    <source>
        <dbReference type="Pfam" id="PF00905"/>
    </source>
</evidence>
<dbReference type="NCBIfam" id="TIGR03423">
    <property type="entry name" value="pbp2_mrdA"/>
    <property type="match status" value="1"/>
</dbReference>
<keyword evidence="6" id="KW-0645">Protease</keyword>
<evidence type="ECO:0000256" key="10">
    <source>
        <dbReference type="ARBA" id="ARBA00022984"/>
    </source>
</evidence>